<organism evidence="2 3">
    <name type="scientific">Prosthecobacter fusiformis</name>
    <dbReference type="NCBI Taxonomy" id="48464"/>
    <lineage>
        <taxon>Bacteria</taxon>
        <taxon>Pseudomonadati</taxon>
        <taxon>Verrucomicrobiota</taxon>
        <taxon>Verrucomicrobiia</taxon>
        <taxon>Verrucomicrobiales</taxon>
        <taxon>Verrucomicrobiaceae</taxon>
        <taxon>Prosthecobacter</taxon>
    </lineage>
</organism>
<evidence type="ECO:0000313" key="2">
    <source>
        <dbReference type="EMBL" id="TDU70725.1"/>
    </source>
</evidence>
<dbReference type="EMBL" id="SOCA01000004">
    <property type="protein sequence ID" value="TDU70725.1"/>
    <property type="molecule type" value="Genomic_DNA"/>
</dbReference>
<name>A0A4R7S0N6_9BACT</name>
<accession>A0A4R7S0N6</accession>
<dbReference type="AlphaFoldDB" id="A0A4R7S0N6"/>
<feature type="region of interest" description="Disordered" evidence="1">
    <location>
        <begin position="132"/>
        <end position="152"/>
    </location>
</feature>
<gene>
    <name evidence="2" type="ORF">EI77_02773</name>
</gene>
<evidence type="ECO:0000313" key="3">
    <source>
        <dbReference type="Proteomes" id="UP000295662"/>
    </source>
</evidence>
<dbReference type="Gene3D" id="3.30.1460.10">
    <property type="match status" value="1"/>
</dbReference>
<proteinExistence type="predicted"/>
<dbReference type="InterPro" id="IPR010261">
    <property type="entry name" value="Tir_chaperone"/>
</dbReference>
<comment type="caution">
    <text evidence="2">The sequence shown here is derived from an EMBL/GenBank/DDBJ whole genome shotgun (WGS) entry which is preliminary data.</text>
</comment>
<dbReference type="GO" id="GO:0030254">
    <property type="term" value="P:protein secretion by the type III secretion system"/>
    <property type="evidence" value="ECO:0007669"/>
    <property type="project" value="InterPro"/>
</dbReference>
<dbReference type="Pfam" id="PF05932">
    <property type="entry name" value="CesT"/>
    <property type="match status" value="1"/>
</dbReference>
<dbReference type="RefSeq" id="WP_133795820.1">
    <property type="nucleotide sequence ID" value="NZ_SOCA01000004.1"/>
</dbReference>
<dbReference type="OrthoDB" id="21620at2"/>
<dbReference type="CDD" id="cd16364">
    <property type="entry name" value="T3SC_I-like"/>
    <property type="match status" value="1"/>
</dbReference>
<protein>
    <submittedName>
        <fullName evidence="2">Tir chaperone family protein CesT</fullName>
    </submittedName>
</protein>
<dbReference type="Proteomes" id="UP000295662">
    <property type="component" value="Unassembled WGS sequence"/>
</dbReference>
<dbReference type="SUPFAM" id="SSF69635">
    <property type="entry name" value="Type III secretory system chaperone-like"/>
    <property type="match status" value="1"/>
</dbReference>
<reference evidence="2 3" key="1">
    <citation type="submission" date="2019-03" db="EMBL/GenBank/DDBJ databases">
        <title>Genomic Encyclopedia of Archaeal and Bacterial Type Strains, Phase II (KMG-II): from individual species to whole genera.</title>
        <authorList>
            <person name="Goeker M."/>
        </authorList>
    </citation>
    <scope>NUCLEOTIDE SEQUENCE [LARGE SCALE GENOMIC DNA]</scope>
    <source>
        <strain evidence="2 3">ATCC 25309</strain>
    </source>
</reference>
<evidence type="ECO:0000256" key="1">
    <source>
        <dbReference type="SAM" id="MobiDB-lite"/>
    </source>
</evidence>
<sequence>MSLSEILASLPPELGLSEQANGSNGICEIIIDGQLQVMLEMGPQEESLHLYSVVARVPDGEEGPVLKTLLEGQLFGREIGAGITFGLDQVTGEILLWSALRERELEPDAFSAALTEFVNWTEHWHRKLNHSTPLEEDADWQAPEPTETMMRV</sequence>
<keyword evidence="3" id="KW-1185">Reference proteome</keyword>